<feature type="compositionally biased region" description="Basic residues" evidence="1">
    <location>
        <begin position="101"/>
        <end position="118"/>
    </location>
</feature>
<proteinExistence type="predicted"/>
<dbReference type="Proteomes" id="UP001521184">
    <property type="component" value="Unassembled WGS sequence"/>
</dbReference>
<sequence>MAHWSKMAVEARDLVCIQLEVLHKAYYKDFDATETLMGGFDRYGLCTVAAVLLGKEKHEGQHLILAEASDLPSREDALVELMRGLFQLEAVLKAEGETRGRRSKKRVSTGPRQTRHRFRPDGLQDDFIRRTSLQRHVWNAQPSDEGDSA</sequence>
<name>A0ABR3TP29_9PEZI</name>
<evidence type="ECO:0000256" key="1">
    <source>
        <dbReference type="SAM" id="MobiDB-lite"/>
    </source>
</evidence>
<keyword evidence="3" id="KW-1185">Reference proteome</keyword>
<accession>A0ABR3TP29</accession>
<reference evidence="2 3" key="1">
    <citation type="journal article" date="2023" name="Plant Dis.">
        <title>First Report of Diplodia intermedia Causing Canker and Dieback Diseases on Apple Trees in Canada.</title>
        <authorList>
            <person name="Ellouze W."/>
            <person name="Ilyukhin E."/>
            <person name="Sulman M."/>
            <person name="Ali S."/>
        </authorList>
    </citation>
    <scope>NUCLEOTIDE SEQUENCE [LARGE SCALE GENOMIC DNA]</scope>
    <source>
        <strain evidence="2 3">M45-28</strain>
    </source>
</reference>
<organism evidence="2 3">
    <name type="scientific">Diplodia intermedia</name>
    <dbReference type="NCBI Taxonomy" id="856260"/>
    <lineage>
        <taxon>Eukaryota</taxon>
        <taxon>Fungi</taxon>
        <taxon>Dikarya</taxon>
        <taxon>Ascomycota</taxon>
        <taxon>Pezizomycotina</taxon>
        <taxon>Dothideomycetes</taxon>
        <taxon>Dothideomycetes incertae sedis</taxon>
        <taxon>Botryosphaeriales</taxon>
        <taxon>Botryosphaeriaceae</taxon>
        <taxon>Diplodia</taxon>
    </lineage>
</organism>
<comment type="caution">
    <text evidence="2">The sequence shown here is derived from an EMBL/GenBank/DDBJ whole genome shotgun (WGS) entry which is preliminary data.</text>
</comment>
<gene>
    <name evidence="2" type="ORF">SLS58_006117</name>
</gene>
<dbReference type="EMBL" id="JAKEKT020000040">
    <property type="protein sequence ID" value="KAL1641415.1"/>
    <property type="molecule type" value="Genomic_DNA"/>
</dbReference>
<evidence type="ECO:0000313" key="2">
    <source>
        <dbReference type="EMBL" id="KAL1641415.1"/>
    </source>
</evidence>
<protein>
    <submittedName>
        <fullName evidence="2">Uncharacterized protein</fullName>
    </submittedName>
</protein>
<evidence type="ECO:0000313" key="3">
    <source>
        <dbReference type="Proteomes" id="UP001521184"/>
    </source>
</evidence>
<feature type="region of interest" description="Disordered" evidence="1">
    <location>
        <begin position="97"/>
        <end position="121"/>
    </location>
</feature>